<dbReference type="EMBL" id="CP047045">
    <property type="protein sequence ID" value="QGZ96246.1"/>
    <property type="molecule type" value="Genomic_DNA"/>
</dbReference>
<dbReference type="Gene3D" id="3.30.420.300">
    <property type="entry name" value="2-keto-3-deoxy-galactonokinase, substrate binding domain"/>
    <property type="match status" value="1"/>
</dbReference>
<evidence type="ECO:0000313" key="1">
    <source>
        <dbReference type="EMBL" id="QGZ96246.1"/>
    </source>
</evidence>
<dbReference type="GO" id="GO:0034194">
    <property type="term" value="P:D-galactonate catabolic process"/>
    <property type="evidence" value="ECO:0007669"/>
    <property type="project" value="InterPro"/>
</dbReference>
<gene>
    <name evidence="1" type="ORF">DSM104635_03104</name>
</gene>
<reference evidence="2" key="1">
    <citation type="submission" date="2019-12" db="EMBL/GenBank/DDBJ databases">
        <title>Complete genome of Terracaulis silvestris 0127_4.</title>
        <authorList>
            <person name="Vieira S."/>
            <person name="Riedel T."/>
            <person name="Sproer C."/>
            <person name="Pascual J."/>
            <person name="Boedeker C."/>
            <person name="Overmann J."/>
        </authorList>
    </citation>
    <scope>NUCLEOTIDE SEQUENCE [LARGE SCALE GENOMIC DNA]</scope>
    <source>
        <strain evidence="2">0127_4</strain>
    </source>
</reference>
<dbReference type="Proteomes" id="UP000431269">
    <property type="component" value="Chromosome"/>
</dbReference>
<dbReference type="AlphaFoldDB" id="A0A6I6MS47"/>
<keyword evidence="1" id="KW-0418">Kinase</keyword>
<dbReference type="Pfam" id="PF05035">
    <property type="entry name" value="DGOK"/>
    <property type="match status" value="1"/>
</dbReference>
<proteinExistence type="predicted"/>
<dbReference type="InterPro" id="IPR042258">
    <property type="entry name" value="DGOK_N"/>
</dbReference>
<dbReference type="CDD" id="cd24012">
    <property type="entry name" value="ASKHA_NBD_KDGal-kinase"/>
    <property type="match status" value="1"/>
</dbReference>
<evidence type="ECO:0000313" key="2">
    <source>
        <dbReference type="Proteomes" id="UP000431269"/>
    </source>
</evidence>
<accession>A0A6I6MS47</accession>
<dbReference type="Gene3D" id="3.30.420.310">
    <property type="entry name" value="2-keto-3-deoxy-galactonokinase, C-terminal domain"/>
    <property type="match status" value="1"/>
</dbReference>
<keyword evidence="2" id="KW-1185">Reference proteome</keyword>
<dbReference type="InterPro" id="IPR007729">
    <property type="entry name" value="DGOK"/>
</dbReference>
<sequence length="303" mass="32541">MAKPSIVGVDWGSTNLRAFRFDAEGEIAEVRRAESGARTLRGAAFADVLETLISDWIDDQSRIVTCGMAGGREGWTEAPYANCPVDMHALAGSVIRAPAKFADVWIVPGAKSIRDDGRVEVMRGEETQILGGLENERAPAIVIAPGTHSKWARVENGRLVSFRTYMTGELFALLKAHSILGRTMDVSAPHDAAAFDLGVHRALEDKGLLNLIFSTRSEVLFEHLSPAAAPSYLSGVLLGAEVGEALDRTPFTRDTPIFLVGDPGLAGRYAQALAIAGHNQVQTLDGERAAARGLWRIALERGA</sequence>
<dbReference type="InterPro" id="IPR042257">
    <property type="entry name" value="DGOK_C"/>
</dbReference>
<dbReference type="KEGG" id="tsv:DSM104635_03104"/>
<name>A0A6I6MS47_9CAUL</name>
<organism evidence="1 2">
    <name type="scientific">Terricaulis silvestris</name>
    <dbReference type="NCBI Taxonomy" id="2686094"/>
    <lineage>
        <taxon>Bacteria</taxon>
        <taxon>Pseudomonadati</taxon>
        <taxon>Pseudomonadota</taxon>
        <taxon>Alphaproteobacteria</taxon>
        <taxon>Caulobacterales</taxon>
        <taxon>Caulobacteraceae</taxon>
        <taxon>Terricaulis</taxon>
    </lineage>
</organism>
<keyword evidence="1" id="KW-0808">Transferase</keyword>
<dbReference type="GO" id="GO:0008671">
    <property type="term" value="F:2-dehydro-3-deoxygalactonokinase activity"/>
    <property type="evidence" value="ECO:0007669"/>
    <property type="project" value="InterPro"/>
</dbReference>
<dbReference type="InterPro" id="IPR043129">
    <property type="entry name" value="ATPase_NBD"/>
</dbReference>
<dbReference type="SUPFAM" id="SSF53067">
    <property type="entry name" value="Actin-like ATPase domain"/>
    <property type="match status" value="1"/>
</dbReference>
<protein>
    <submittedName>
        <fullName evidence="1">2-keto-3-deoxy-galactonokinase</fullName>
    </submittedName>
</protein>
<dbReference type="RefSeq" id="WP_158767046.1">
    <property type="nucleotide sequence ID" value="NZ_CP047045.1"/>
</dbReference>